<dbReference type="InterPro" id="IPR018496">
    <property type="entry name" value="PsdUridine_synth_RsuA/RluB_CS"/>
</dbReference>
<accession>A0A4P9K595</accession>
<dbReference type="PROSITE" id="PS50889">
    <property type="entry name" value="S4"/>
    <property type="match status" value="1"/>
</dbReference>
<dbReference type="CDD" id="cd02556">
    <property type="entry name" value="PseudoU_synth_RluB"/>
    <property type="match status" value="1"/>
</dbReference>
<dbReference type="NCBIfam" id="TIGR00093">
    <property type="entry name" value="pseudouridine synthase"/>
    <property type="match status" value="1"/>
</dbReference>
<keyword evidence="2" id="KW-0698">rRNA processing</keyword>
<dbReference type="Pfam" id="PF01479">
    <property type="entry name" value="S4"/>
    <property type="match status" value="1"/>
</dbReference>
<sequence length="308" mass="35273">MNAPTGEKLQKILARAGFGSRRSVEALIEQGLVKINGRTAKLGDRATAADKIKVRDQAVRETRLQKQPTQVILYNKPEGRLCTRNDEKGRDTIFAQLPRIVNGRWISVGRLDLNTSGLLVLTNNGELANRMMHPSYEIEREYTVRVFGEISDAIIKQLVTTGVVLEDGPAKFGKVTKMPTHEADSMNQWYRVTIKEGRNREVRRIWAAVGVQVSRLHRVRYGEFSLPRNLRKGKTQELSWKQVNQLLKSVHLPPEARPDLNKHQVVSEKKKKRMQTASKPVARKPSLKQRGKRTVHDLNDWDKPKRRR</sequence>
<dbReference type="InterPro" id="IPR020103">
    <property type="entry name" value="PsdUridine_synth_cat_dom_sf"/>
</dbReference>
<dbReference type="AlphaFoldDB" id="A0A4P9K595"/>
<dbReference type="InterPro" id="IPR002942">
    <property type="entry name" value="S4_RNA-bd"/>
</dbReference>
<dbReference type="InterPro" id="IPR020094">
    <property type="entry name" value="TruA/RsuA/RluB/E/F_N"/>
</dbReference>
<gene>
    <name evidence="11" type="ORF">FE785_05605</name>
</gene>
<dbReference type="NCBIfam" id="NF007976">
    <property type="entry name" value="PRK10700.1"/>
    <property type="match status" value="1"/>
</dbReference>
<evidence type="ECO:0000256" key="3">
    <source>
        <dbReference type="ARBA" id="ARBA00022884"/>
    </source>
</evidence>
<dbReference type="PANTHER" id="PTHR47683:SF3">
    <property type="entry name" value="RIBOSOMAL LARGE SUBUNIT PSEUDOURIDINE SYNTHASE B"/>
    <property type="match status" value="1"/>
</dbReference>
<dbReference type="KEGG" id="thig:FE785_05605"/>
<name>A0A4P9K595_9GAMM</name>
<dbReference type="SUPFAM" id="SSF55174">
    <property type="entry name" value="Alpha-L RNA-binding motif"/>
    <property type="match status" value="1"/>
</dbReference>
<feature type="region of interest" description="Disordered" evidence="9">
    <location>
        <begin position="254"/>
        <end position="308"/>
    </location>
</feature>
<keyword evidence="12" id="KW-1185">Reference proteome</keyword>
<protein>
    <recommendedName>
        <fullName evidence="8">Pseudouridine synthase</fullName>
        <ecNumber evidence="8">5.4.99.-</ecNumber>
    </recommendedName>
</protein>
<comment type="similarity">
    <text evidence="1 8">Belongs to the pseudouridine synthase RsuA family.</text>
</comment>
<dbReference type="RefSeq" id="WP_138564815.1">
    <property type="nucleotide sequence ID" value="NZ_CP040602.1"/>
</dbReference>
<dbReference type="FunFam" id="3.30.70.1560:FF:000001">
    <property type="entry name" value="Pseudouridine synthase"/>
    <property type="match status" value="1"/>
</dbReference>
<evidence type="ECO:0000313" key="12">
    <source>
        <dbReference type="Proteomes" id="UP000304864"/>
    </source>
</evidence>
<dbReference type="GO" id="GO:0000455">
    <property type="term" value="P:enzyme-directed rRNA pseudouridine synthesis"/>
    <property type="evidence" value="ECO:0007669"/>
    <property type="project" value="UniProtKB-ARBA"/>
</dbReference>
<dbReference type="EC" id="5.4.99.-" evidence="8"/>
<feature type="domain" description="RNA-binding S4" evidence="10">
    <location>
        <begin position="7"/>
        <end position="67"/>
    </location>
</feature>
<dbReference type="GO" id="GO:0160139">
    <property type="term" value="F:23S rRNA pseudouridine(2605) synthase activity"/>
    <property type="evidence" value="ECO:0007669"/>
    <property type="project" value="UniProtKB-EC"/>
</dbReference>
<dbReference type="FunFam" id="3.10.290.10:FF:000003">
    <property type="entry name" value="Pseudouridine synthase"/>
    <property type="match status" value="1"/>
</dbReference>
<dbReference type="PROSITE" id="PS01149">
    <property type="entry name" value="PSI_RSU"/>
    <property type="match status" value="1"/>
</dbReference>
<comment type="catalytic activity">
    <reaction evidence="5">
        <text>uridine(2605) in 23S rRNA = pseudouridine(2605) in 23S rRNA</text>
        <dbReference type="Rhea" id="RHEA:42520"/>
        <dbReference type="Rhea" id="RHEA-COMP:10095"/>
        <dbReference type="Rhea" id="RHEA-COMP:10096"/>
        <dbReference type="ChEBI" id="CHEBI:65314"/>
        <dbReference type="ChEBI" id="CHEBI:65315"/>
        <dbReference type="EC" id="5.4.99.22"/>
    </reaction>
</comment>
<dbReference type="Gene3D" id="3.10.290.10">
    <property type="entry name" value="RNA-binding S4 domain"/>
    <property type="match status" value="1"/>
</dbReference>
<dbReference type="CDD" id="cd00165">
    <property type="entry name" value="S4"/>
    <property type="match status" value="1"/>
</dbReference>
<evidence type="ECO:0000256" key="6">
    <source>
        <dbReference type="ARBA" id="ARBA00037383"/>
    </source>
</evidence>
<dbReference type="Gene3D" id="3.30.70.1560">
    <property type="entry name" value="Alpha-L RNA-binding motif"/>
    <property type="match status" value="1"/>
</dbReference>
<dbReference type="InterPro" id="IPR042092">
    <property type="entry name" value="PsdUridine_s_RsuA/RluB/E/F_cat"/>
</dbReference>
<evidence type="ECO:0000256" key="4">
    <source>
        <dbReference type="ARBA" id="ARBA00023235"/>
    </source>
</evidence>
<evidence type="ECO:0000256" key="9">
    <source>
        <dbReference type="SAM" id="MobiDB-lite"/>
    </source>
</evidence>
<evidence type="ECO:0000256" key="1">
    <source>
        <dbReference type="ARBA" id="ARBA00008348"/>
    </source>
</evidence>
<dbReference type="FunFam" id="3.30.70.580:FF:000009">
    <property type="entry name" value="Pseudouridine synthase"/>
    <property type="match status" value="1"/>
</dbReference>
<dbReference type="GO" id="GO:0003723">
    <property type="term" value="F:RNA binding"/>
    <property type="evidence" value="ECO:0007669"/>
    <property type="project" value="UniProtKB-KW"/>
</dbReference>
<dbReference type="SMART" id="SM00363">
    <property type="entry name" value="S4"/>
    <property type="match status" value="1"/>
</dbReference>
<feature type="compositionally biased region" description="Basic and acidic residues" evidence="9">
    <location>
        <begin position="294"/>
        <end position="308"/>
    </location>
</feature>
<dbReference type="EMBL" id="CP040602">
    <property type="protein sequence ID" value="QCU90139.1"/>
    <property type="molecule type" value="Genomic_DNA"/>
</dbReference>
<dbReference type="PANTHER" id="PTHR47683">
    <property type="entry name" value="PSEUDOURIDINE SYNTHASE FAMILY PROTEIN-RELATED"/>
    <property type="match status" value="1"/>
</dbReference>
<proteinExistence type="inferred from homology"/>
<dbReference type="InterPro" id="IPR036986">
    <property type="entry name" value="S4_RNA-bd_sf"/>
</dbReference>
<feature type="compositionally biased region" description="Basic and acidic residues" evidence="9">
    <location>
        <begin position="254"/>
        <end position="268"/>
    </location>
</feature>
<feature type="compositionally biased region" description="Basic residues" evidence="9">
    <location>
        <begin position="281"/>
        <end position="293"/>
    </location>
</feature>
<dbReference type="Pfam" id="PF00849">
    <property type="entry name" value="PseudoU_synth_2"/>
    <property type="match status" value="1"/>
</dbReference>
<evidence type="ECO:0000259" key="10">
    <source>
        <dbReference type="SMART" id="SM00363"/>
    </source>
</evidence>
<evidence type="ECO:0000256" key="2">
    <source>
        <dbReference type="ARBA" id="ARBA00022552"/>
    </source>
</evidence>
<keyword evidence="4 8" id="KW-0413">Isomerase</keyword>
<dbReference type="GO" id="GO:0005829">
    <property type="term" value="C:cytosol"/>
    <property type="evidence" value="ECO:0007669"/>
    <property type="project" value="UniProtKB-ARBA"/>
</dbReference>
<evidence type="ECO:0000313" key="11">
    <source>
        <dbReference type="EMBL" id="QCU90139.1"/>
    </source>
</evidence>
<dbReference type="Gene3D" id="3.30.70.580">
    <property type="entry name" value="Pseudouridine synthase I, catalytic domain, N-terminal subdomain"/>
    <property type="match status" value="1"/>
</dbReference>
<dbReference type="InterPro" id="IPR006145">
    <property type="entry name" value="PsdUridine_synth_RsuA/RluA"/>
</dbReference>
<dbReference type="Proteomes" id="UP000304864">
    <property type="component" value="Chromosome"/>
</dbReference>
<evidence type="ECO:0000256" key="8">
    <source>
        <dbReference type="RuleBase" id="RU003887"/>
    </source>
</evidence>
<dbReference type="SUPFAM" id="SSF55120">
    <property type="entry name" value="Pseudouridine synthase"/>
    <property type="match status" value="1"/>
</dbReference>
<dbReference type="InterPro" id="IPR000748">
    <property type="entry name" value="PsdUridine_synth_RsuA/RluB/E/F"/>
</dbReference>
<comment type="function">
    <text evidence="6">Responsible for synthesis of pseudouridine from uracil-2605 in 23S ribosomal RNA.</text>
</comment>
<reference evidence="11 12" key="1">
    <citation type="submission" date="2019-05" db="EMBL/GenBank/DDBJ databases">
        <title>Thiomicrorhabdus sediminis sp. nov, a novel sulfur-oxidizing bacterium isolated from coastal sediment.</title>
        <authorList>
            <person name="Liu X."/>
        </authorList>
    </citation>
    <scope>NUCLEOTIDE SEQUENCE [LARGE SCALE GENOMIC DNA]</scope>
    <source>
        <strain evidence="11 12">G1</strain>
    </source>
</reference>
<keyword evidence="3 7" id="KW-0694">RNA-binding</keyword>
<evidence type="ECO:0000256" key="7">
    <source>
        <dbReference type="PROSITE-ProRule" id="PRU00182"/>
    </source>
</evidence>
<dbReference type="OrthoDB" id="9807213at2"/>
<dbReference type="InterPro" id="IPR050343">
    <property type="entry name" value="RsuA_PseudoU_synthase"/>
</dbReference>
<organism evidence="11 12">
    <name type="scientific">Thiomicrorhabdus sediminis</name>
    <dbReference type="NCBI Taxonomy" id="2580412"/>
    <lineage>
        <taxon>Bacteria</taxon>
        <taxon>Pseudomonadati</taxon>
        <taxon>Pseudomonadota</taxon>
        <taxon>Gammaproteobacteria</taxon>
        <taxon>Thiotrichales</taxon>
        <taxon>Piscirickettsiaceae</taxon>
        <taxon>Thiomicrorhabdus</taxon>
    </lineage>
</organism>
<evidence type="ECO:0000256" key="5">
    <source>
        <dbReference type="ARBA" id="ARBA00036944"/>
    </source>
</evidence>